<dbReference type="PANTHER" id="PTHR33273">
    <property type="entry name" value="DOMAIN-CONTAINING PROTEIN, PUTATIVE-RELATED"/>
    <property type="match status" value="1"/>
</dbReference>
<dbReference type="PANTHER" id="PTHR33273:SF4">
    <property type="entry name" value="ENDONUCLEASE_EXONUCLEASE_PHOSPHATASE DOMAIN-CONTAINING PROTEIN"/>
    <property type="match status" value="1"/>
</dbReference>
<evidence type="ECO:0000313" key="3">
    <source>
        <dbReference type="RefSeq" id="XP_017889234.1"/>
    </source>
</evidence>
<dbReference type="Proteomes" id="UP000694925">
    <property type="component" value="Unplaced"/>
</dbReference>
<sequence>MTNRQTDKHLANKQSYVPSYLASNPLLNDTSSSITTMSILQINLNHAIAAQALLERYIVNNKVCIALISEPYNSNKCGWFGDTYNKAAIIVNNPRIYYPNLIDKGDNYIAVEVHSIIFISIYCPPNENRNKYEKRLHLITTIITKYNHLMLIIGGDFNAHSKYWGSTKNSVRGKILYNWVKSNRLYIQNVGNNPTCIRPQGSSIVDITFANSKASANITGWRVINEESLSDHLYIEFFLHPLTYNKPIIKSYPRWNVKSFNEERAEAATLAYAWGNSLTSSNPFQSKIDLINKYLTGIANISMTRCQRTSRLPPQSWWSNEIKTLRNSCQQYRRKWQKLKKKLSKNNTTIVNVKKAETLYRNIKKRLKNAIYQAKNKQWRQEIVKLDDDPWGRPYRWATKKSEQQQSVPLTESMDPTHLRSTLDHLFPSLPPCKKKIGEFIWKENLAVTPQEVSIAVKKMLAKNSAPGISGVPAIV</sequence>
<dbReference type="CDD" id="cd09077">
    <property type="entry name" value="R1-I-EN"/>
    <property type="match status" value="1"/>
</dbReference>
<dbReference type="AlphaFoldDB" id="A0AAJ7NCZ2"/>
<dbReference type="InterPro" id="IPR036691">
    <property type="entry name" value="Endo/exonu/phosph_ase_sf"/>
</dbReference>
<dbReference type="GeneID" id="108630445"/>
<reference evidence="3" key="1">
    <citation type="submission" date="2025-08" db="UniProtKB">
        <authorList>
            <consortium name="RefSeq"/>
        </authorList>
    </citation>
    <scope>IDENTIFICATION</scope>
    <source>
        <tissue evidence="3">Whole body</tissue>
    </source>
</reference>
<evidence type="ECO:0000259" key="1">
    <source>
        <dbReference type="Pfam" id="PF14529"/>
    </source>
</evidence>
<organism evidence="2 3">
    <name type="scientific">Ceratina calcarata</name>
    <dbReference type="NCBI Taxonomy" id="156304"/>
    <lineage>
        <taxon>Eukaryota</taxon>
        <taxon>Metazoa</taxon>
        <taxon>Ecdysozoa</taxon>
        <taxon>Arthropoda</taxon>
        <taxon>Hexapoda</taxon>
        <taxon>Insecta</taxon>
        <taxon>Pterygota</taxon>
        <taxon>Neoptera</taxon>
        <taxon>Endopterygota</taxon>
        <taxon>Hymenoptera</taxon>
        <taxon>Apocrita</taxon>
        <taxon>Aculeata</taxon>
        <taxon>Apoidea</taxon>
        <taxon>Anthophila</taxon>
        <taxon>Apidae</taxon>
        <taxon>Ceratina</taxon>
        <taxon>Zadontomerus</taxon>
    </lineage>
</organism>
<dbReference type="SUPFAM" id="SSF56219">
    <property type="entry name" value="DNase I-like"/>
    <property type="match status" value="1"/>
</dbReference>
<name>A0AAJ7NCZ2_9HYME</name>
<evidence type="ECO:0000313" key="2">
    <source>
        <dbReference type="Proteomes" id="UP000694925"/>
    </source>
</evidence>
<proteinExistence type="predicted"/>
<protein>
    <submittedName>
        <fullName evidence="3">Uncharacterized protein LOC108630445</fullName>
    </submittedName>
</protein>
<gene>
    <name evidence="3" type="primary">LOC108630445</name>
</gene>
<feature type="non-terminal residue" evidence="3">
    <location>
        <position position="476"/>
    </location>
</feature>
<dbReference type="GO" id="GO:0003824">
    <property type="term" value="F:catalytic activity"/>
    <property type="evidence" value="ECO:0007669"/>
    <property type="project" value="InterPro"/>
</dbReference>
<accession>A0AAJ7NCZ2</accession>
<dbReference type="InterPro" id="IPR005135">
    <property type="entry name" value="Endo/exonuclease/phosphatase"/>
</dbReference>
<feature type="domain" description="Endonuclease/exonuclease/phosphatase" evidence="1">
    <location>
        <begin position="116"/>
        <end position="235"/>
    </location>
</feature>
<dbReference type="Gene3D" id="3.60.10.10">
    <property type="entry name" value="Endonuclease/exonuclease/phosphatase"/>
    <property type="match status" value="1"/>
</dbReference>
<keyword evidence="2" id="KW-1185">Reference proteome</keyword>
<dbReference type="Pfam" id="PF14529">
    <property type="entry name" value="Exo_endo_phos_2"/>
    <property type="match status" value="1"/>
</dbReference>
<dbReference type="KEGG" id="ccal:108630445"/>
<dbReference type="RefSeq" id="XP_017889234.1">
    <property type="nucleotide sequence ID" value="XM_018033745.1"/>
</dbReference>